<accession>A0A0U5CQH5</accession>
<dbReference type="AlphaFoldDB" id="A0A0U5CQH5"/>
<evidence type="ECO:0000313" key="3">
    <source>
        <dbReference type="Proteomes" id="UP000054771"/>
    </source>
</evidence>
<feature type="compositionally biased region" description="Polar residues" evidence="1">
    <location>
        <begin position="43"/>
        <end position="77"/>
    </location>
</feature>
<proteinExistence type="predicted"/>
<dbReference type="STRING" id="454130.A0A0U5CQH5"/>
<feature type="compositionally biased region" description="Basic and acidic residues" evidence="1">
    <location>
        <begin position="78"/>
        <end position="88"/>
    </location>
</feature>
<feature type="region of interest" description="Disordered" evidence="1">
    <location>
        <begin position="43"/>
        <end position="88"/>
    </location>
</feature>
<organism evidence="2 3">
    <name type="scientific">Aspergillus calidoustus</name>
    <dbReference type="NCBI Taxonomy" id="454130"/>
    <lineage>
        <taxon>Eukaryota</taxon>
        <taxon>Fungi</taxon>
        <taxon>Dikarya</taxon>
        <taxon>Ascomycota</taxon>
        <taxon>Pezizomycotina</taxon>
        <taxon>Eurotiomycetes</taxon>
        <taxon>Eurotiomycetidae</taxon>
        <taxon>Eurotiales</taxon>
        <taxon>Aspergillaceae</taxon>
        <taxon>Aspergillus</taxon>
        <taxon>Aspergillus subgen. Nidulantes</taxon>
    </lineage>
</organism>
<sequence>MVYYFTSNVVSPSAFIYVGKDKFENEDLIKHGLEKDVCSTSITSRAPTSTSGSAMASHGITSRKISWSTARSSPRQTQSRETKRTTSR</sequence>
<dbReference type="EMBL" id="CDMC01000006">
    <property type="protein sequence ID" value="CEN61744.1"/>
    <property type="molecule type" value="Genomic_DNA"/>
</dbReference>
<protein>
    <submittedName>
        <fullName evidence="2">Putative DUF814 domain protein</fullName>
    </submittedName>
</protein>
<name>A0A0U5CQH5_ASPCI</name>
<reference evidence="3" key="1">
    <citation type="journal article" date="2016" name="Genome Announc.">
        <title>Draft genome sequences of fungus Aspergillus calidoustus.</title>
        <authorList>
            <person name="Horn F."/>
            <person name="Linde J."/>
            <person name="Mattern D.J."/>
            <person name="Walther G."/>
            <person name="Guthke R."/>
            <person name="Scherlach K."/>
            <person name="Martin K."/>
            <person name="Brakhage A.A."/>
            <person name="Petzke L."/>
            <person name="Valiante V."/>
        </authorList>
    </citation>
    <scope>NUCLEOTIDE SEQUENCE [LARGE SCALE GENOMIC DNA]</scope>
    <source>
        <strain evidence="3">SF006504</strain>
    </source>
</reference>
<gene>
    <name evidence="2" type="ORF">ASPCAL08393</name>
</gene>
<dbReference type="Proteomes" id="UP000054771">
    <property type="component" value="Unassembled WGS sequence"/>
</dbReference>
<dbReference type="OrthoDB" id="200398at2759"/>
<evidence type="ECO:0000313" key="2">
    <source>
        <dbReference type="EMBL" id="CEN61744.1"/>
    </source>
</evidence>
<keyword evidence="3" id="KW-1185">Reference proteome</keyword>
<evidence type="ECO:0000256" key="1">
    <source>
        <dbReference type="SAM" id="MobiDB-lite"/>
    </source>
</evidence>